<dbReference type="EMBL" id="CAJOBQ010002660">
    <property type="protein sequence ID" value="CAF4572621.1"/>
    <property type="molecule type" value="Genomic_DNA"/>
</dbReference>
<feature type="domain" description="Ig-like" evidence="6">
    <location>
        <begin position="137"/>
        <end position="213"/>
    </location>
</feature>
<dbReference type="InterPro" id="IPR007110">
    <property type="entry name" value="Ig-like_dom"/>
</dbReference>
<accession>A0A821A4J1</accession>
<dbReference type="Pfam" id="PF13927">
    <property type="entry name" value="Ig_3"/>
    <property type="match status" value="2"/>
</dbReference>
<feature type="domain" description="Fibronectin type-III" evidence="7">
    <location>
        <begin position="512"/>
        <end position="608"/>
    </location>
</feature>
<dbReference type="InterPro" id="IPR003598">
    <property type="entry name" value="Ig_sub2"/>
</dbReference>
<dbReference type="SMART" id="SM00409">
    <property type="entry name" value="IG"/>
    <property type="match status" value="5"/>
</dbReference>
<feature type="domain" description="Ig-like" evidence="6">
    <location>
        <begin position="35"/>
        <end position="113"/>
    </location>
</feature>
<feature type="transmembrane region" description="Helical" evidence="5">
    <location>
        <begin position="736"/>
        <end position="760"/>
    </location>
</feature>
<keyword evidence="3" id="KW-1015">Disulfide bond</keyword>
<feature type="transmembrane region" description="Helical" evidence="5">
    <location>
        <begin position="7"/>
        <end position="30"/>
    </location>
</feature>
<evidence type="ECO:0000256" key="5">
    <source>
        <dbReference type="SAM" id="Phobius"/>
    </source>
</evidence>
<dbReference type="SMART" id="SM00060">
    <property type="entry name" value="FN3"/>
    <property type="match status" value="2"/>
</dbReference>
<dbReference type="InterPro" id="IPR051170">
    <property type="entry name" value="Neural/epithelial_adhesion"/>
</dbReference>
<dbReference type="Pfam" id="PF07679">
    <property type="entry name" value="I-set"/>
    <property type="match status" value="2"/>
</dbReference>
<feature type="domain" description="Ig-like" evidence="6">
    <location>
        <begin position="248"/>
        <end position="318"/>
    </location>
</feature>
<dbReference type="PANTHER" id="PTHR12231:SF240">
    <property type="entry name" value="PROTEIN TURTLE HOMOLOG B"/>
    <property type="match status" value="1"/>
</dbReference>
<feature type="domain" description="Ig-like" evidence="6">
    <location>
        <begin position="427"/>
        <end position="507"/>
    </location>
</feature>
<keyword evidence="5" id="KW-0472">Membrane</keyword>
<keyword evidence="5" id="KW-0812">Transmembrane</keyword>
<gene>
    <name evidence="8" type="ORF">TSG867_LOCUS26059</name>
</gene>
<dbReference type="CDD" id="cd00096">
    <property type="entry name" value="Ig"/>
    <property type="match status" value="1"/>
</dbReference>
<dbReference type="InterPro" id="IPR036179">
    <property type="entry name" value="Ig-like_dom_sf"/>
</dbReference>
<protein>
    <submittedName>
        <fullName evidence="8">Uncharacterized protein</fullName>
    </submittedName>
</protein>
<evidence type="ECO:0000256" key="4">
    <source>
        <dbReference type="ARBA" id="ARBA00023319"/>
    </source>
</evidence>
<dbReference type="Proteomes" id="UP000663862">
    <property type="component" value="Unassembled WGS sequence"/>
</dbReference>
<dbReference type="InterPro" id="IPR036116">
    <property type="entry name" value="FN3_sf"/>
</dbReference>
<dbReference type="GO" id="GO:0043005">
    <property type="term" value="C:neuron projection"/>
    <property type="evidence" value="ECO:0007669"/>
    <property type="project" value="TreeGrafter"/>
</dbReference>
<evidence type="ECO:0000259" key="6">
    <source>
        <dbReference type="PROSITE" id="PS50835"/>
    </source>
</evidence>
<keyword evidence="1" id="KW-0732">Signal</keyword>
<dbReference type="SUPFAM" id="SSF48726">
    <property type="entry name" value="Immunoglobulin"/>
    <property type="match status" value="5"/>
</dbReference>
<feature type="domain" description="Ig-like" evidence="6">
    <location>
        <begin position="321"/>
        <end position="421"/>
    </location>
</feature>
<comment type="caution">
    <text evidence="8">The sequence shown here is derived from an EMBL/GenBank/DDBJ whole genome shotgun (WGS) entry which is preliminary data.</text>
</comment>
<evidence type="ECO:0000313" key="8">
    <source>
        <dbReference type="EMBL" id="CAF4572621.1"/>
    </source>
</evidence>
<reference evidence="8" key="1">
    <citation type="submission" date="2021-02" db="EMBL/GenBank/DDBJ databases">
        <authorList>
            <person name="Nowell W R."/>
        </authorList>
    </citation>
    <scope>NUCLEOTIDE SEQUENCE</scope>
</reference>
<organism evidence="8 9">
    <name type="scientific">Rotaria socialis</name>
    <dbReference type="NCBI Taxonomy" id="392032"/>
    <lineage>
        <taxon>Eukaryota</taxon>
        <taxon>Metazoa</taxon>
        <taxon>Spiralia</taxon>
        <taxon>Gnathifera</taxon>
        <taxon>Rotifera</taxon>
        <taxon>Eurotatoria</taxon>
        <taxon>Bdelloidea</taxon>
        <taxon>Philodinida</taxon>
        <taxon>Philodinidae</taxon>
        <taxon>Rotaria</taxon>
    </lineage>
</organism>
<dbReference type="InterPro" id="IPR013098">
    <property type="entry name" value="Ig_I-set"/>
</dbReference>
<dbReference type="CDD" id="cd00063">
    <property type="entry name" value="FN3"/>
    <property type="match status" value="2"/>
</dbReference>
<dbReference type="AlphaFoldDB" id="A0A821A4J1"/>
<dbReference type="Gene3D" id="2.60.40.10">
    <property type="entry name" value="Immunoglobulins"/>
    <property type="match status" value="6"/>
</dbReference>
<evidence type="ECO:0000256" key="3">
    <source>
        <dbReference type="ARBA" id="ARBA00023157"/>
    </source>
</evidence>
<keyword evidence="2" id="KW-0677">Repeat</keyword>
<dbReference type="InterPro" id="IPR003599">
    <property type="entry name" value="Ig_sub"/>
</dbReference>
<evidence type="ECO:0000313" key="9">
    <source>
        <dbReference type="Proteomes" id="UP000663862"/>
    </source>
</evidence>
<keyword evidence="5" id="KW-1133">Transmembrane helix</keyword>
<dbReference type="PROSITE" id="PS50835">
    <property type="entry name" value="IG_LIKE"/>
    <property type="match status" value="5"/>
</dbReference>
<dbReference type="PROSITE" id="PS50853">
    <property type="entry name" value="FN3"/>
    <property type="match status" value="2"/>
</dbReference>
<dbReference type="PANTHER" id="PTHR12231">
    <property type="entry name" value="CTX-RELATED TYPE I TRANSMEMBRANE PROTEIN"/>
    <property type="match status" value="1"/>
</dbReference>
<dbReference type="InterPro" id="IPR013783">
    <property type="entry name" value="Ig-like_fold"/>
</dbReference>
<proteinExistence type="predicted"/>
<evidence type="ECO:0000256" key="1">
    <source>
        <dbReference type="ARBA" id="ARBA00022729"/>
    </source>
</evidence>
<dbReference type="InterPro" id="IPR003961">
    <property type="entry name" value="FN3_dom"/>
</dbReference>
<feature type="domain" description="Fibronectin type-III" evidence="7">
    <location>
        <begin position="629"/>
        <end position="727"/>
    </location>
</feature>
<keyword evidence="4" id="KW-0393">Immunoglobulin domain</keyword>
<sequence>MSILMTIIINFFVIIYSVNIVSVLSSATIIDCEIGDIDVVIPCPIDRTQWTLPSILQWYRSNNSYTKPIASQFDNYPVHIDDIYRNKYSLLSNGSLKIENVQLNDNDTFECRLILIDRGLLDVKSNNFVTLRVNEQPYFIKLSNSLQIVSHYSTVNFICQIYGVPVPIVKWYKIIEKNKQYTSKDENLELLITDSQQFTLRNVDDRMAGKYRCVGKNRLGTIQNDFQLLIRGSIYWRRFPESQTVKINDSVILKCEGESSEKLQYQWLKDDLPVLDTISSRDRIQTYSDGVLSIHNIEPSDHGFYVCIINTLNSAGVRSKPAVITVKYPPMPSRSHQAKNLTFIRGSTGICPCLLDAYPSIQSVSWYRNGESIRIEPKGGAYSITSEFGLVIKSVETDDSGEYFCRAQNSEGFGHDSRPFYLETKEPIKFILKPKSIYHVNERDKLILPCVALGTPQPMIKWFKNSIELSDVHENLTLDSIDKTDHGVYICQASNEHTTTNITALITVENSTPQAPHNINYKQKLSNLFISWEPGYDGGRFQHFIIWHRMLHKKKRTWNQTRVLPDNATEFTLFDLKLHQPHELTIVGENYFGLGTFTPIITIQLNQTQDLSIDYLYHSNTTSLSRPLSPRNLHLYQSGLNLYITWDHPDLVESSVKVAYYVILWRSTILFNNQQSQQSIVLHHPMRSHILRNMKQSKYIIQVVAYSNQGTYSLPAESQINIQFNAIIAYSGSSGLLIMLLCILILLTISAISFCLYCVFKYYYHRRSYITDLDCDSKWKCCCLPHIRYKLGDCSHVKADRYHASLLKSHDVQTTPLYKSQNRIMHHTATAPIQLPSPQESCTDSTISLAKVTTIPRCRDSIISNTIITPQLKRISLCIDNPNSVVGSTVTFAANDETKMASFFEPILANNISPIPYADIDNRKTGSRLPLEAVPEINELDVANSRYSFDPSILSILPNSHYSRTVQPSPVLITFDSSTLKFRT</sequence>
<name>A0A821A4J1_9BILA</name>
<evidence type="ECO:0000256" key="2">
    <source>
        <dbReference type="ARBA" id="ARBA00022737"/>
    </source>
</evidence>
<dbReference type="SMART" id="SM00408">
    <property type="entry name" value="IGc2"/>
    <property type="match status" value="4"/>
</dbReference>
<evidence type="ECO:0000259" key="7">
    <source>
        <dbReference type="PROSITE" id="PS50853"/>
    </source>
</evidence>
<dbReference type="SUPFAM" id="SSF49265">
    <property type="entry name" value="Fibronectin type III"/>
    <property type="match status" value="1"/>
</dbReference>